<keyword evidence="4" id="KW-1185">Reference proteome</keyword>
<sequence>MRIELNDEAMQCVEGLSAAQLLEQLKLDRPGTALAINQTILPRSQWPDYALQEGDSLTLFQVIAGG</sequence>
<dbReference type="InterPro" id="IPR010035">
    <property type="entry name" value="Thi_S"/>
</dbReference>
<dbReference type="InterPro" id="IPR003749">
    <property type="entry name" value="ThiS/MoaD-like"/>
</dbReference>
<protein>
    <submittedName>
        <fullName evidence="2">Sulfur carrier protein ThiS</fullName>
    </submittedName>
</protein>
<evidence type="ECO:0000313" key="4">
    <source>
        <dbReference type="Proteomes" id="UP000469927"/>
    </source>
</evidence>
<dbReference type="EMBL" id="WAGD01000076">
    <property type="protein sequence ID" value="KAB0873054.1"/>
    <property type="molecule type" value="Genomic_DNA"/>
</dbReference>
<dbReference type="PANTHER" id="PTHR34472">
    <property type="entry name" value="SULFUR CARRIER PROTEIN THIS"/>
    <property type="match status" value="1"/>
</dbReference>
<dbReference type="InterPro" id="IPR012675">
    <property type="entry name" value="Beta-grasp_dom_sf"/>
</dbReference>
<dbReference type="Pfam" id="PF02597">
    <property type="entry name" value="ThiS"/>
    <property type="match status" value="1"/>
</dbReference>
<dbReference type="Proteomes" id="UP000469927">
    <property type="component" value="Unassembled WGS sequence"/>
</dbReference>
<evidence type="ECO:0000313" key="2">
    <source>
        <dbReference type="EMBL" id="PUX12122.1"/>
    </source>
</evidence>
<accession>A0A2T7AQM9</accession>
<dbReference type="RefSeq" id="WP_038865691.1">
    <property type="nucleotide sequence ID" value="NZ_CP187979.1"/>
</dbReference>
<dbReference type="NCBIfam" id="TIGR01683">
    <property type="entry name" value="thiS"/>
    <property type="match status" value="1"/>
</dbReference>
<dbReference type="GeneID" id="92214710"/>
<organism evidence="2 3">
    <name type="scientific">Cronobacter muytjensii</name>
    <dbReference type="NCBI Taxonomy" id="413501"/>
    <lineage>
        <taxon>Bacteria</taxon>
        <taxon>Pseudomonadati</taxon>
        <taxon>Pseudomonadota</taxon>
        <taxon>Gammaproteobacteria</taxon>
        <taxon>Enterobacterales</taxon>
        <taxon>Enterobacteriaceae</taxon>
        <taxon>Cronobacter</taxon>
    </lineage>
</organism>
<dbReference type="Proteomes" id="UP000244378">
    <property type="component" value="Unassembled WGS sequence"/>
</dbReference>
<comment type="caution">
    <text evidence="2">The sequence shown here is derived from an EMBL/GenBank/DDBJ whole genome shotgun (WGS) entry which is preliminary data.</text>
</comment>
<evidence type="ECO:0000313" key="1">
    <source>
        <dbReference type="EMBL" id="KAB0873054.1"/>
    </source>
</evidence>
<dbReference type="InterPro" id="IPR016155">
    <property type="entry name" value="Mopterin_synth/thiamin_S_b"/>
</dbReference>
<dbReference type="AlphaFoldDB" id="A0A2T7AQM9"/>
<evidence type="ECO:0000313" key="3">
    <source>
        <dbReference type="Proteomes" id="UP000244378"/>
    </source>
</evidence>
<dbReference type="PANTHER" id="PTHR34472:SF1">
    <property type="entry name" value="SULFUR CARRIER PROTEIN THIS"/>
    <property type="match status" value="1"/>
</dbReference>
<dbReference type="CDD" id="cd00565">
    <property type="entry name" value="Ubl_ThiS"/>
    <property type="match status" value="1"/>
</dbReference>
<reference evidence="2 3" key="1">
    <citation type="submission" date="2016-12" db="EMBL/GenBank/DDBJ databases">
        <title>Analysis of the Molecular Diversity Among Cronobacter Species Isolated from Filth Flies Using a Pan Genomic DNA Microarray.</title>
        <authorList>
            <person name="Pava-Ripoll M."/>
            <person name="Tall B."/>
            <person name="Farber J."/>
            <person name="Fanning S."/>
            <person name="Lehner A."/>
            <person name="Stephan R."/>
            <person name="Pagotto F."/>
            <person name="Iverson C."/>
            <person name="Ziobro G."/>
            <person name="Miller A."/>
            <person name="Pearson R."/>
            <person name="Yan Q."/>
            <person name="Kim M."/>
            <person name="Jeong S."/>
            <person name="Park J."/>
            <person name="Jun S."/>
            <person name="Choi H."/>
            <person name="Chung T."/>
            <person name="Yoo Y."/>
            <person name="Park E."/>
            <person name="Hwang S."/>
            <person name="Lee B."/>
            <person name="Sathyamoorthy V."/>
            <person name="Carter L."/>
            <person name="Mammel M."/>
            <person name="Jackson S."/>
            <person name="Kothary M."/>
            <person name="Patel I."/>
            <person name="Grim C."/>
            <person name="Gopinath G."/>
            <person name="Gangiredla J."/>
            <person name="Chase H."/>
        </authorList>
    </citation>
    <scope>NUCLEOTIDE SEQUENCE [LARGE SCALE GENOMIC DNA]</scope>
    <source>
        <strain evidence="2 3">MOD1-Md1s</strain>
    </source>
</reference>
<dbReference type="EMBL" id="MSAE01000031">
    <property type="protein sequence ID" value="PUX12122.1"/>
    <property type="molecule type" value="Genomic_DNA"/>
</dbReference>
<dbReference type="OrthoDB" id="6388078at2"/>
<dbReference type="SUPFAM" id="SSF54285">
    <property type="entry name" value="MoaD/ThiS"/>
    <property type="match status" value="1"/>
</dbReference>
<name>A0A2T7AQM9_9ENTR</name>
<dbReference type="Gene3D" id="3.10.20.30">
    <property type="match status" value="1"/>
</dbReference>
<gene>
    <name evidence="1" type="primary">thiS</name>
    <name evidence="2" type="ORF">AUN14_15280</name>
    <name evidence="1" type="ORF">FZI19_19675</name>
</gene>
<reference evidence="1 4" key="2">
    <citation type="submission" date="2019-08" db="EMBL/GenBank/DDBJ databases">
        <title>Prevalence, distribution, and phylogeny of type two toxin-antitoxin genes possessed by Cronobacter species where C. sakazakii homologs follow sequence type lineages.</title>
        <authorList>
            <person name="Finkelstein S."/>
            <person name="Negrete F."/>
            <person name="Jang H."/>
            <person name="Gopinath G.R."/>
            <person name="Tall B.D."/>
        </authorList>
    </citation>
    <scope>NUCLEOTIDE SEQUENCE [LARGE SCALE GENOMIC DNA]</scope>
    <source>
        <strain evidence="1 4">MOD1_GK1257</strain>
    </source>
</reference>
<proteinExistence type="predicted"/>